<evidence type="ECO:0000259" key="5">
    <source>
        <dbReference type="Pfam" id="PF02836"/>
    </source>
</evidence>
<dbReference type="Pfam" id="PF02836">
    <property type="entry name" value="Glyco_hydro_2_C"/>
    <property type="match status" value="1"/>
</dbReference>
<sequence length="611" mass="69992">MKKIYLLVLIWGYPFMGMGQWQPAGDRLLTHWGKELDPAQVLQEYPRPIMEREEWKNLNGLWEYAVLPVGSGEPSAYEGQILVPFALEAALSGVGRALKANEELWYKRDFQLEPSWKKKRILLHFGAVDWQTDVWVNGVKVGSHRGGYTPFAFDITAALVKGDNRLTVRVSDPTDQGVQPRGKQVNRPRGIWYTSVSGIWQTVWLEPVAEHFISSLRITPDIDRHILSVEVSTEGKGVLQVDVSAAGKSVSSSRSLTGQRLEVPMPSDMSLWSPESPFLYDLSVSLWEEGRCVDRVKSYAAMRKYSVKRDGRGIVRMQLNNRDLFQYGLLDQGWWPDGLYTAPSDSALCYDIAKTKAWGFNMIRKHVKVEPARWYYHCDRLGMIVWQDMPNGDRGPEWQNRDYFKGTEKNRSEFSETLYRSEWQAIMDYLYSYPSIGVWVPFNEAWGQFKTEEIARWTKNYDPSRLVNPASGGNHYTCGDMLDLHNYPAPDLYLYDAQRATVLGEFGGIGLACEGHLWEPSRNWGYVEFKSGEAATAEYLKYAGMLLQLIPCGFSAAVYTQTTDVEIEVNGLMTYDREKVKLDENKIREINRKICNSLSVDTKKESKYQEK</sequence>
<dbReference type="eggNOG" id="COG3250">
    <property type="taxonomic scope" value="Bacteria"/>
</dbReference>
<dbReference type="InterPro" id="IPR006103">
    <property type="entry name" value="Glyco_hydro_2_cat"/>
</dbReference>
<evidence type="ECO:0008006" key="9">
    <source>
        <dbReference type="Google" id="ProtNLM"/>
    </source>
</evidence>
<dbReference type="InterPro" id="IPR008979">
    <property type="entry name" value="Galactose-bd-like_sf"/>
</dbReference>
<dbReference type="GO" id="GO:0005975">
    <property type="term" value="P:carbohydrate metabolic process"/>
    <property type="evidence" value="ECO:0007669"/>
    <property type="project" value="InterPro"/>
</dbReference>
<dbReference type="GeneID" id="98068727"/>
<dbReference type="Gene3D" id="2.60.120.260">
    <property type="entry name" value="Galactose-binding domain-like"/>
    <property type="match status" value="1"/>
</dbReference>
<dbReference type="Gene3D" id="2.60.40.10">
    <property type="entry name" value="Immunoglobulins"/>
    <property type="match status" value="1"/>
</dbReference>
<keyword evidence="8" id="KW-1185">Reference proteome</keyword>
<dbReference type="InterPro" id="IPR017853">
    <property type="entry name" value="GH"/>
</dbReference>
<feature type="domain" description="Glycosyl hydrolases family 2 sugar binding" evidence="6">
    <location>
        <begin position="100"/>
        <end position="173"/>
    </location>
</feature>
<evidence type="ECO:0000256" key="1">
    <source>
        <dbReference type="ARBA" id="ARBA00007401"/>
    </source>
</evidence>
<dbReference type="SUPFAM" id="SSF49303">
    <property type="entry name" value="beta-Galactosidase/glucuronidase domain"/>
    <property type="match status" value="1"/>
</dbReference>
<evidence type="ECO:0000313" key="8">
    <source>
        <dbReference type="Proteomes" id="UP000004892"/>
    </source>
</evidence>
<keyword evidence="2" id="KW-0378">Hydrolase</keyword>
<dbReference type="Proteomes" id="UP000004892">
    <property type="component" value="Unassembled WGS sequence"/>
</dbReference>
<dbReference type="STRING" id="742817.HMPREF9449_01140"/>
<gene>
    <name evidence="7" type="ORF">HMPREF9449_01140</name>
</gene>
<evidence type="ECO:0000313" key="7">
    <source>
        <dbReference type="EMBL" id="EHP48777.1"/>
    </source>
</evidence>
<reference evidence="7 8" key="1">
    <citation type="submission" date="2012-01" db="EMBL/GenBank/DDBJ databases">
        <title>The Genome Sequence of Odoribacter laneus YIT 12061.</title>
        <authorList>
            <consortium name="The Broad Institute Genome Sequencing Platform"/>
            <person name="Earl A."/>
            <person name="Ward D."/>
            <person name="Feldgarden M."/>
            <person name="Gevers D."/>
            <person name="Morotomi M."/>
            <person name="Young S.K."/>
            <person name="Zeng Q."/>
            <person name="Gargeya S."/>
            <person name="Fitzgerald M."/>
            <person name="Haas B."/>
            <person name="Abouelleil A."/>
            <person name="Alvarado L."/>
            <person name="Arachchi H.M."/>
            <person name="Berlin A."/>
            <person name="Chapman S.B."/>
            <person name="Gearin G."/>
            <person name="Goldberg J."/>
            <person name="Griggs A."/>
            <person name="Gujja S."/>
            <person name="Hansen M."/>
            <person name="Heiman D."/>
            <person name="Howarth C."/>
            <person name="Larimer J."/>
            <person name="Lui A."/>
            <person name="MacDonald P.J.P."/>
            <person name="McCowen C."/>
            <person name="Montmayeur A."/>
            <person name="Murphy C."/>
            <person name="Neiman D."/>
            <person name="Pearson M."/>
            <person name="Priest M."/>
            <person name="Roberts A."/>
            <person name="Saif S."/>
            <person name="Shea T."/>
            <person name="Sisk P."/>
            <person name="Stolte C."/>
            <person name="Sykes S."/>
            <person name="Wortman J."/>
            <person name="Nusbaum C."/>
            <person name="Birren B."/>
        </authorList>
    </citation>
    <scope>NUCLEOTIDE SEQUENCE [LARGE SCALE GENOMIC DNA]</scope>
    <source>
        <strain evidence="7 8">YIT 12061</strain>
    </source>
</reference>
<protein>
    <recommendedName>
        <fullName evidence="9">Beta-galactosidase</fullName>
    </recommendedName>
</protein>
<dbReference type="RefSeq" id="WP_009136288.1">
    <property type="nucleotide sequence ID" value="NZ_JH594596.1"/>
</dbReference>
<dbReference type="Pfam" id="PF02837">
    <property type="entry name" value="Glyco_hydro_2_N"/>
    <property type="match status" value="1"/>
</dbReference>
<dbReference type="InterPro" id="IPR051913">
    <property type="entry name" value="GH2_Domain-Containing"/>
</dbReference>
<dbReference type="InterPro" id="IPR036156">
    <property type="entry name" value="Beta-gal/glucu_dom_sf"/>
</dbReference>
<dbReference type="Gene3D" id="3.20.20.80">
    <property type="entry name" value="Glycosidases"/>
    <property type="match status" value="1"/>
</dbReference>
<dbReference type="GO" id="GO:0004553">
    <property type="term" value="F:hydrolase activity, hydrolyzing O-glycosyl compounds"/>
    <property type="evidence" value="ECO:0007669"/>
    <property type="project" value="InterPro"/>
</dbReference>
<feature type="domain" description="Glycoside hydrolase family 2 immunoglobulin-like beta-sandwich" evidence="4">
    <location>
        <begin position="225"/>
        <end position="303"/>
    </location>
</feature>
<dbReference type="PATRIC" id="fig|742817.3.peg.1210"/>
<keyword evidence="3" id="KW-0326">Glycosidase</keyword>
<feature type="domain" description="Glycoside hydrolase family 2 catalytic" evidence="5">
    <location>
        <begin position="347"/>
        <end position="472"/>
    </location>
</feature>
<dbReference type="PANTHER" id="PTHR42732:SF2">
    <property type="entry name" value="BETA-MANNOSIDASE"/>
    <property type="match status" value="1"/>
</dbReference>
<dbReference type="SUPFAM" id="SSF49785">
    <property type="entry name" value="Galactose-binding domain-like"/>
    <property type="match status" value="1"/>
</dbReference>
<comment type="similarity">
    <text evidence="1">Belongs to the glycosyl hydrolase 2 family.</text>
</comment>
<dbReference type="EMBL" id="ADMC01000017">
    <property type="protein sequence ID" value="EHP48777.1"/>
    <property type="molecule type" value="Genomic_DNA"/>
</dbReference>
<evidence type="ECO:0000259" key="6">
    <source>
        <dbReference type="Pfam" id="PF02837"/>
    </source>
</evidence>
<evidence type="ECO:0000256" key="2">
    <source>
        <dbReference type="ARBA" id="ARBA00022801"/>
    </source>
</evidence>
<dbReference type="InterPro" id="IPR006104">
    <property type="entry name" value="Glyco_hydro_2_N"/>
</dbReference>
<dbReference type="AlphaFoldDB" id="H1DFV4"/>
<evidence type="ECO:0000256" key="3">
    <source>
        <dbReference type="ARBA" id="ARBA00023295"/>
    </source>
</evidence>
<name>H1DFV4_9BACT</name>
<dbReference type="InterPro" id="IPR013783">
    <property type="entry name" value="Ig-like_fold"/>
</dbReference>
<dbReference type="HOGENOM" id="CLU_009935_3_1_10"/>
<accession>H1DFV4</accession>
<dbReference type="SUPFAM" id="SSF51445">
    <property type="entry name" value="(Trans)glycosidases"/>
    <property type="match status" value="1"/>
</dbReference>
<organism evidence="7 8">
    <name type="scientific">Odoribacter laneus YIT 12061</name>
    <dbReference type="NCBI Taxonomy" id="742817"/>
    <lineage>
        <taxon>Bacteria</taxon>
        <taxon>Pseudomonadati</taxon>
        <taxon>Bacteroidota</taxon>
        <taxon>Bacteroidia</taxon>
        <taxon>Bacteroidales</taxon>
        <taxon>Odoribacteraceae</taxon>
        <taxon>Odoribacter</taxon>
    </lineage>
</organism>
<dbReference type="InterPro" id="IPR006102">
    <property type="entry name" value="Ig-like_GH2"/>
</dbReference>
<proteinExistence type="inferred from homology"/>
<comment type="caution">
    <text evidence="7">The sequence shown here is derived from an EMBL/GenBank/DDBJ whole genome shotgun (WGS) entry which is preliminary data.</text>
</comment>
<evidence type="ECO:0000259" key="4">
    <source>
        <dbReference type="Pfam" id="PF00703"/>
    </source>
</evidence>
<dbReference type="Pfam" id="PF00703">
    <property type="entry name" value="Glyco_hydro_2"/>
    <property type="match status" value="1"/>
</dbReference>
<dbReference type="PANTHER" id="PTHR42732">
    <property type="entry name" value="BETA-GALACTOSIDASE"/>
    <property type="match status" value="1"/>
</dbReference>